<comment type="caution">
    <text evidence="2">The sequence shown here is derived from an EMBL/GenBank/DDBJ whole genome shotgun (WGS) entry which is preliminary data.</text>
</comment>
<dbReference type="Pfam" id="PF13454">
    <property type="entry name" value="NAD_binding_9"/>
    <property type="match status" value="1"/>
</dbReference>
<proteinExistence type="predicted"/>
<dbReference type="PANTHER" id="PTHR40254">
    <property type="entry name" value="BLR0577 PROTEIN"/>
    <property type="match status" value="1"/>
</dbReference>
<sequence length="467" mass="50562">MPDIAIIGGGAAGAALFGALLSRDTSDAVHWVTGSTPRIGRGVAYGTSHDHHLLNVRAAGMSLYPDADESFVEYSARSHAGSRPTDFLPRQLFGEYIESQLDRRIRNAEQHGRRFAIVPATASGIQPSANGYEIVLDNGGTLTAGRVVLALGALPPRPLRTVSKRALGSGAYVLDPWSLTARPNRPRRLIVIGTGLTAIDTVISASIRWPDVELVAVSRHGLPPFVHPALPIDPFPQQAELNAMLLACDGPAPVLAEIRRTFHEHPHVDWRSVIDGMRPINAKLWQTFTPRQRKQFLRHARWLWESARHRVPPQSAEIIQQLRDEGRLQIHAARVLDVDGEGPLDVTVRSRDNQLVTTLQSDVVVQATGLDTAAAFAEHSLVSGLLRDGLASADPLQLGVLAEPDGRLINAAGEIQPGLHAIGSLLRGNLWECTAMPEIRVAADALATRLNTSRADCDELPELLVVG</sequence>
<dbReference type="InterPro" id="IPR052189">
    <property type="entry name" value="L-asp_N-monooxygenase_NS-form"/>
</dbReference>
<dbReference type="SUPFAM" id="SSF51905">
    <property type="entry name" value="FAD/NAD(P)-binding domain"/>
    <property type="match status" value="2"/>
</dbReference>
<protein>
    <submittedName>
        <fullName evidence="2">FAD/NAD(P)-binding protein</fullName>
    </submittedName>
</protein>
<organism evidence="2 3">
    <name type="scientific">Rhodanobacter hydrolyticus</name>
    <dbReference type="NCBI Taxonomy" id="2250595"/>
    <lineage>
        <taxon>Bacteria</taxon>
        <taxon>Pseudomonadati</taxon>
        <taxon>Pseudomonadota</taxon>
        <taxon>Gammaproteobacteria</taxon>
        <taxon>Lysobacterales</taxon>
        <taxon>Rhodanobacteraceae</taxon>
        <taxon>Rhodanobacter</taxon>
    </lineage>
</organism>
<evidence type="ECO:0000259" key="1">
    <source>
        <dbReference type="Pfam" id="PF13454"/>
    </source>
</evidence>
<dbReference type="Proteomes" id="UP001620339">
    <property type="component" value="Unassembled WGS sequence"/>
</dbReference>
<accession>A0ABW8J4A7</accession>
<feature type="domain" description="FAD-dependent urate hydroxylase HpyO/Asp monooxygenase CreE-like FAD/NAD(P)-binding" evidence="1">
    <location>
        <begin position="5"/>
        <end position="153"/>
    </location>
</feature>
<dbReference type="RefSeq" id="WP_404612189.1">
    <property type="nucleotide sequence ID" value="NZ_JADIKK010000008.1"/>
</dbReference>
<reference evidence="2 3" key="1">
    <citation type="submission" date="2020-10" db="EMBL/GenBank/DDBJ databases">
        <title>Phylogeny of dyella-like bacteria.</title>
        <authorList>
            <person name="Fu J."/>
        </authorList>
    </citation>
    <scope>NUCLEOTIDE SEQUENCE [LARGE SCALE GENOMIC DNA]</scope>
    <source>
        <strain evidence="2 3">KACC 19113</strain>
    </source>
</reference>
<keyword evidence="3" id="KW-1185">Reference proteome</keyword>
<dbReference type="EMBL" id="JADIKK010000008">
    <property type="protein sequence ID" value="MFK2876435.1"/>
    <property type="molecule type" value="Genomic_DNA"/>
</dbReference>
<name>A0ABW8J4A7_9GAMM</name>
<evidence type="ECO:0000313" key="2">
    <source>
        <dbReference type="EMBL" id="MFK2876435.1"/>
    </source>
</evidence>
<gene>
    <name evidence="2" type="ORF">ISP25_05045</name>
</gene>
<dbReference type="PANTHER" id="PTHR40254:SF1">
    <property type="entry name" value="BLR0577 PROTEIN"/>
    <property type="match status" value="1"/>
</dbReference>
<dbReference type="InterPro" id="IPR036188">
    <property type="entry name" value="FAD/NAD-bd_sf"/>
</dbReference>
<dbReference type="InterPro" id="IPR038732">
    <property type="entry name" value="HpyO/CreE_NAD-binding"/>
</dbReference>
<evidence type="ECO:0000313" key="3">
    <source>
        <dbReference type="Proteomes" id="UP001620339"/>
    </source>
</evidence>
<dbReference type="Gene3D" id="3.50.50.60">
    <property type="entry name" value="FAD/NAD(P)-binding domain"/>
    <property type="match status" value="1"/>
</dbReference>